<sequence length="372" mass="41230">MPKNSMSSLDKLPRQSEPPLRSALIFRILLVIFFVVILAVGFGLIELQQRFSLTPALIWATLTNDTSVLKQTQGRTNVVLFGISGGTHEGSNLTDTILVLSLRLDNQDSVMISVPRDIWIPSFKDKINAAYKFGEEKNPGSGGLTLAKAVVEEVVGAPIHYALLIDFSGFRELVDALGGIEVNVAETFTDNKYPIAGKETDLCDGDPEYNCRYETITFTKGTEQMDGERALKYVRSRHAEGESGTDFSRGKRQQVVLVAVKNQILSRQLLTDRSKISTLIPLVNKTIITDMLLAEEAIFGRTLLNNTQSIRQTALTQDEPEKGKPGLLINPPQWQYSGLWVLVPKAENFSQIHAYIKCVLENNGKCEEQVSS</sequence>
<dbReference type="InterPro" id="IPR004474">
    <property type="entry name" value="LytR_CpsA_psr"/>
</dbReference>
<dbReference type="PATRIC" id="fig|1618436.3.peg.950"/>
<dbReference type="Gene3D" id="3.40.630.190">
    <property type="entry name" value="LCP protein"/>
    <property type="match status" value="1"/>
</dbReference>
<dbReference type="STRING" id="1618436.UV59_C0019G0003"/>
<reference evidence="4 5" key="1">
    <citation type="journal article" date="2015" name="Nature">
        <title>rRNA introns, odd ribosomes, and small enigmatic genomes across a large radiation of phyla.</title>
        <authorList>
            <person name="Brown C.T."/>
            <person name="Hug L.A."/>
            <person name="Thomas B.C."/>
            <person name="Sharon I."/>
            <person name="Castelle C.J."/>
            <person name="Singh A."/>
            <person name="Wilkins M.J."/>
            <person name="Williams K.H."/>
            <person name="Banfield J.F."/>
        </authorList>
    </citation>
    <scope>NUCLEOTIDE SEQUENCE [LARGE SCALE GENOMIC DNA]</scope>
</reference>
<dbReference type="PANTHER" id="PTHR33392:SF6">
    <property type="entry name" value="POLYISOPRENYL-TEICHOIC ACID--PEPTIDOGLYCAN TEICHOIC ACID TRANSFERASE TAGU"/>
    <property type="match status" value="1"/>
</dbReference>
<dbReference type="InterPro" id="IPR050922">
    <property type="entry name" value="LytR/CpsA/Psr_CW_biosynth"/>
</dbReference>
<protein>
    <submittedName>
        <fullName evidence="4">Cell envelope-related transcriptional attenuator</fullName>
    </submittedName>
</protein>
<comment type="similarity">
    <text evidence="1">Belongs to the LytR/CpsA/Psr (LCP) family.</text>
</comment>
<keyword evidence="2" id="KW-0812">Transmembrane</keyword>
<keyword evidence="2" id="KW-0472">Membrane</keyword>
<proteinExistence type="inferred from homology"/>
<dbReference type="AlphaFoldDB" id="A0A0G1FC37"/>
<gene>
    <name evidence="4" type="ORF">UV59_C0019G0003</name>
</gene>
<feature type="domain" description="Cell envelope-related transcriptional attenuator" evidence="3">
    <location>
        <begin position="94"/>
        <end position="265"/>
    </location>
</feature>
<dbReference type="NCBIfam" id="TIGR00350">
    <property type="entry name" value="lytR_cpsA_psr"/>
    <property type="match status" value="1"/>
</dbReference>
<organism evidence="4 5">
    <name type="scientific">Candidatus Gottesmanbacteria bacterium GW2011_GWA1_43_11</name>
    <dbReference type="NCBI Taxonomy" id="1618436"/>
    <lineage>
        <taxon>Bacteria</taxon>
        <taxon>Candidatus Gottesmaniibacteriota</taxon>
    </lineage>
</organism>
<accession>A0A0G1FC37</accession>
<dbReference type="Proteomes" id="UP000034543">
    <property type="component" value="Unassembled WGS sequence"/>
</dbReference>
<name>A0A0G1FC37_9BACT</name>
<evidence type="ECO:0000259" key="3">
    <source>
        <dbReference type="Pfam" id="PF03816"/>
    </source>
</evidence>
<comment type="caution">
    <text evidence="4">The sequence shown here is derived from an EMBL/GenBank/DDBJ whole genome shotgun (WGS) entry which is preliminary data.</text>
</comment>
<evidence type="ECO:0000256" key="1">
    <source>
        <dbReference type="ARBA" id="ARBA00006068"/>
    </source>
</evidence>
<dbReference type="PANTHER" id="PTHR33392">
    <property type="entry name" value="POLYISOPRENYL-TEICHOIC ACID--PEPTIDOGLYCAN TEICHOIC ACID TRANSFERASE TAGU"/>
    <property type="match status" value="1"/>
</dbReference>
<keyword evidence="2" id="KW-1133">Transmembrane helix</keyword>
<evidence type="ECO:0000313" key="5">
    <source>
        <dbReference type="Proteomes" id="UP000034543"/>
    </source>
</evidence>
<dbReference type="Pfam" id="PF03816">
    <property type="entry name" value="LytR_cpsA_psr"/>
    <property type="match status" value="1"/>
</dbReference>
<evidence type="ECO:0000313" key="4">
    <source>
        <dbReference type="EMBL" id="KKS84428.1"/>
    </source>
</evidence>
<feature type="transmembrane region" description="Helical" evidence="2">
    <location>
        <begin position="24"/>
        <end position="45"/>
    </location>
</feature>
<evidence type="ECO:0000256" key="2">
    <source>
        <dbReference type="SAM" id="Phobius"/>
    </source>
</evidence>
<dbReference type="EMBL" id="LCFB01000019">
    <property type="protein sequence ID" value="KKS84428.1"/>
    <property type="molecule type" value="Genomic_DNA"/>
</dbReference>